<keyword evidence="4" id="KW-1185">Reference proteome</keyword>
<feature type="region of interest" description="Disordered" evidence="1">
    <location>
        <begin position="1"/>
        <end position="27"/>
    </location>
</feature>
<feature type="domain" description="DUF1989" evidence="2">
    <location>
        <begin position="53"/>
        <end position="227"/>
    </location>
</feature>
<dbReference type="VEuPathDB" id="FungiDB:TRICI_004242"/>
<organism evidence="3 4">
    <name type="scientific">Trichomonascus ciferrii</name>
    <dbReference type="NCBI Taxonomy" id="44093"/>
    <lineage>
        <taxon>Eukaryota</taxon>
        <taxon>Fungi</taxon>
        <taxon>Dikarya</taxon>
        <taxon>Ascomycota</taxon>
        <taxon>Saccharomycotina</taxon>
        <taxon>Dipodascomycetes</taxon>
        <taxon>Dipodascales</taxon>
        <taxon>Trichomonascaceae</taxon>
        <taxon>Trichomonascus</taxon>
        <taxon>Trichomonascus ciferrii complex</taxon>
    </lineage>
</organism>
<proteinExistence type="predicted"/>
<gene>
    <name evidence="3" type="ORF">TRICI_004242</name>
</gene>
<reference evidence="3" key="1">
    <citation type="journal article" date="2019" name="G3 (Bethesda)">
        <title>Genome Assemblies of Two Rare Opportunistic Yeast Pathogens: Diutina rugosa (syn. Candida rugosa) and Trichomonascus ciferrii (syn. Candida ciferrii).</title>
        <authorList>
            <person name="Mixao V."/>
            <person name="Saus E."/>
            <person name="Hansen A.P."/>
            <person name="Lass-Florl C."/>
            <person name="Gabaldon T."/>
        </authorList>
    </citation>
    <scope>NUCLEOTIDE SEQUENCE</scope>
    <source>
        <strain evidence="3">CBS 4856</strain>
    </source>
</reference>
<dbReference type="InterPro" id="IPR018959">
    <property type="entry name" value="DUF1989"/>
</dbReference>
<sequence>MSRNERNAVNSDRKSAPVPAYEPPKDRVSPLAVDRALYDSIQGAERELVEKFTIDPRSAKAWKVPKGHICRMTTPEGPQVGDLNIWNLHNPRERFWASRTRQLHATHVSTYDRLWSTLPYLRPMVTFVKDTLADYGEDVWGGRVHDLLGTRCDPYVDALLSGNQMDLHCHSNLTRAVLPYGLNEMDVHDVLNIFQVTGLNEKGQYFMETSPARKDDQLEFFAEMDVLCALSACPGGDLSLWGWGDSSDDEMLKCCRPLGVEVYKIRDADNVLANWSEPQFAPYNNRGTHGLSYKP</sequence>
<dbReference type="PANTHER" id="PTHR31527">
    <property type="entry name" value="RE64534P"/>
    <property type="match status" value="1"/>
</dbReference>
<dbReference type="PANTHER" id="PTHR31527:SF0">
    <property type="entry name" value="RE64534P"/>
    <property type="match status" value="1"/>
</dbReference>
<comment type="caution">
    <text evidence="3">The sequence shown here is derived from an EMBL/GenBank/DDBJ whole genome shotgun (WGS) entry which is preliminary data.</text>
</comment>
<evidence type="ECO:0000313" key="3">
    <source>
        <dbReference type="EMBL" id="KAA8910181.1"/>
    </source>
</evidence>
<evidence type="ECO:0000256" key="1">
    <source>
        <dbReference type="SAM" id="MobiDB-lite"/>
    </source>
</evidence>
<accession>A0A642V150</accession>
<dbReference type="Proteomes" id="UP000761534">
    <property type="component" value="Unassembled WGS sequence"/>
</dbReference>
<evidence type="ECO:0000259" key="2">
    <source>
        <dbReference type="Pfam" id="PF09347"/>
    </source>
</evidence>
<protein>
    <recommendedName>
        <fullName evidence="2">DUF1989 domain-containing protein</fullName>
    </recommendedName>
</protein>
<name>A0A642V150_9ASCO</name>
<feature type="compositionally biased region" description="Basic and acidic residues" evidence="1">
    <location>
        <begin position="1"/>
        <end position="15"/>
    </location>
</feature>
<evidence type="ECO:0000313" key="4">
    <source>
        <dbReference type="Proteomes" id="UP000761534"/>
    </source>
</evidence>
<dbReference type="Pfam" id="PF09347">
    <property type="entry name" value="DUF1989"/>
    <property type="match status" value="1"/>
</dbReference>
<dbReference type="EMBL" id="SWFS01000320">
    <property type="protein sequence ID" value="KAA8910181.1"/>
    <property type="molecule type" value="Genomic_DNA"/>
</dbReference>
<dbReference type="AlphaFoldDB" id="A0A642V150"/>
<dbReference type="OrthoDB" id="504708at2759"/>